<dbReference type="AlphaFoldDB" id="A0A850R2Y4"/>
<gene>
    <name evidence="2" type="ORF">HW932_01705</name>
</gene>
<evidence type="ECO:0000259" key="1">
    <source>
        <dbReference type="Pfam" id="PF00899"/>
    </source>
</evidence>
<dbReference type="SUPFAM" id="SSF69572">
    <property type="entry name" value="Activating enzymes of the ubiquitin-like proteins"/>
    <property type="match status" value="1"/>
</dbReference>
<dbReference type="Pfam" id="PF00899">
    <property type="entry name" value="ThiF"/>
    <property type="match status" value="1"/>
</dbReference>
<protein>
    <submittedName>
        <fullName evidence="2">ThiF family adenylyltransferase</fullName>
    </submittedName>
</protein>
<keyword evidence="3" id="KW-1185">Reference proteome</keyword>
<organism evidence="2 3">
    <name type="scientific">Allochromatium humboldtianum</name>
    <dbReference type="NCBI Taxonomy" id="504901"/>
    <lineage>
        <taxon>Bacteria</taxon>
        <taxon>Pseudomonadati</taxon>
        <taxon>Pseudomonadota</taxon>
        <taxon>Gammaproteobacteria</taxon>
        <taxon>Chromatiales</taxon>
        <taxon>Chromatiaceae</taxon>
        <taxon>Allochromatium</taxon>
    </lineage>
</organism>
<keyword evidence="2" id="KW-0548">Nucleotidyltransferase</keyword>
<dbReference type="EMBL" id="JABZEO010000001">
    <property type="protein sequence ID" value="NVZ07974.1"/>
    <property type="molecule type" value="Genomic_DNA"/>
</dbReference>
<dbReference type="GO" id="GO:0008641">
    <property type="term" value="F:ubiquitin-like modifier activating enzyme activity"/>
    <property type="evidence" value="ECO:0007669"/>
    <property type="project" value="InterPro"/>
</dbReference>
<keyword evidence="2" id="KW-0808">Transferase</keyword>
<evidence type="ECO:0000313" key="2">
    <source>
        <dbReference type="EMBL" id="NVZ07974.1"/>
    </source>
</evidence>
<proteinExistence type="predicted"/>
<comment type="caution">
    <text evidence="2">The sequence shown here is derived from an EMBL/GenBank/DDBJ whole genome shotgun (WGS) entry which is preliminary data.</text>
</comment>
<dbReference type="Proteomes" id="UP000592294">
    <property type="component" value="Unassembled WGS sequence"/>
</dbReference>
<feature type="domain" description="THIF-type NAD/FAD binding fold" evidence="1">
    <location>
        <begin position="18"/>
        <end position="207"/>
    </location>
</feature>
<dbReference type="Gene3D" id="3.40.50.720">
    <property type="entry name" value="NAD(P)-binding Rossmann-like Domain"/>
    <property type="match status" value="1"/>
</dbReference>
<dbReference type="RefSeq" id="WP_176974768.1">
    <property type="nucleotide sequence ID" value="NZ_JABZEO010000001.1"/>
</dbReference>
<name>A0A850R2Y4_9GAMM</name>
<evidence type="ECO:0000313" key="3">
    <source>
        <dbReference type="Proteomes" id="UP000592294"/>
    </source>
</evidence>
<accession>A0A850R2Y4</accession>
<dbReference type="GO" id="GO:0016779">
    <property type="term" value="F:nucleotidyltransferase activity"/>
    <property type="evidence" value="ECO:0007669"/>
    <property type="project" value="UniProtKB-KW"/>
</dbReference>
<sequence>MLSTLRHQEIFNPRDHDTGITIVGAGAVGSRVFATLVELGLTRIKVFDPDRVEEHNLANQLFMHRDIGIPKTEGLFDWAVRKLGCSPTHVPKGMVFRPVAVTPESIHELDGTVFLLVDSLETRRQLVEALPTPCFDIPRVIDTRMAATHGVIYTFNPSDEEQRAQYLATLGADEDAEVSACGSPFSVAPTAALIANLAVWQFINAKTNPEGASAIIKAYFKPLIVTTAEWSR</sequence>
<reference evidence="2 3" key="1">
    <citation type="submission" date="2020-06" db="EMBL/GenBank/DDBJ databases">
        <title>Whole-genome sequence of Allochromatium humboldtianum DSM 21881, type strain.</title>
        <authorList>
            <person name="Kyndt J.A."/>
            <person name="Meyer T.E."/>
        </authorList>
    </citation>
    <scope>NUCLEOTIDE SEQUENCE [LARGE SCALE GENOMIC DNA]</scope>
    <source>
        <strain evidence="2 3">DSM 21881</strain>
    </source>
</reference>
<dbReference type="InterPro" id="IPR000594">
    <property type="entry name" value="ThiF_NAD_FAD-bd"/>
</dbReference>
<dbReference type="InterPro" id="IPR035985">
    <property type="entry name" value="Ubiquitin-activating_enz"/>
</dbReference>